<dbReference type="GO" id="GO:0032259">
    <property type="term" value="P:methylation"/>
    <property type="evidence" value="ECO:0007669"/>
    <property type="project" value="UniProtKB-KW"/>
</dbReference>
<dbReference type="GO" id="GO:0004851">
    <property type="term" value="F:uroporphyrin-III C-methyltransferase activity"/>
    <property type="evidence" value="ECO:0007669"/>
    <property type="project" value="UniProtKB-EC"/>
</dbReference>
<comment type="pathway">
    <text evidence="8">Porphyrin-containing compound metabolism; siroheme biosynthesis; precorrin-2 from uroporphyrinogen III: step 1/1.</text>
</comment>
<dbReference type="InterPro" id="IPR014776">
    <property type="entry name" value="4pyrrole_Mease_sub2"/>
</dbReference>
<dbReference type="NCBIfam" id="NF004790">
    <property type="entry name" value="PRK06136.1"/>
    <property type="match status" value="1"/>
</dbReference>
<accession>A0A6B2M3X0</accession>
<evidence type="ECO:0000256" key="5">
    <source>
        <dbReference type="ARBA" id="ARBA00022679"/>
    </source>
</evidence>
<dbReference type="AlphaFoldDB" id="A0A6B2M3X0"/>
<dbReference type="InterPro" id="IPR035996">
    <property type="entry name" value="4pyrrol_Methylase_sf"/>
</dbReference>
<dbReference type="EMBL" id="JAAGNX010000002">
    <property type="protein sequence ID" value="NDV62515.1"/>
    <property type="molecule type" value="Genomic_DNA"/>
</dbReference>
<feature type="domain" description="Tetrapyrrole methylase" evidence="10">
    <location>
        <begin position="6"/>
        <end position="218"/>
    </location>
</feature>
<comment type="pathway">
    <text evidence="9">Cofactor biosynthesis; adenosylcobalamin biosynthesis; precorrin-2 from uroporphyrinogen III: step 1/1.</text>
</comment>
<organism evidence="11 12">
    <name type="scientific">Oceanipulchritudo coccoides</name>
    <dbReference type="NCBI Taxonomy" id="2706888"/>
    <lineage>
        <taxon>Bacteria</taxon>
        <taxon>Pseudomonadati</taxon>
        <taxon>Verrucomicrobiota</taxon>
        <taxon>Opitutia</taxon>
        <taxon>Puniceicoccales</taxon>
        <taxon>Oceanipulchritudinaceae</taxon>
        <taxon>Oceanipulchritudo</taxon>
    </lineage>
</organism>
<evidence type="ECO:0000313" key="12">
    <source>
        <dbReference type="Proteomes" id="UP000478417"/>
    </source>
</evidence>
<dbReference type="InterPro" id="IPR003043">
    <property type="entry name" value="Uropor_MeTrfase_CS"/>
</dbReference>
<keyword evidence="6" id="KW-0949">S-adenosyl-L-methionine</keyword>
<comment type="similarity">
    <text evidence="1">Belongs to the precorrin methyltransferase family.</text>
</comment>
<evidence type="ECO:0000313" key="11">
    <source>
        <dbReference type="EMBL" id="NDV62515.1"/>
    </source>
</evidence>
<evidence type="ECO:0000256" key="8">
    <source>
        <dbReference type="ARBA" id="ARBA00025705"/>
    </source>
</evidence>
<dbReference type="Gene3D" id="3.30.950.10">
    <property type="entry name" value="Methyltransferase, Cobalt-precorrin-4 Transmethylase, Domain 2"/>
    <property type="match status" value="1"/>
</dbReference>
<keyword evidence="5 11" id="KW-0808">Transferase</keyword>
<dbReference type="EC" id="2.1.1.107" evidence="2"/>
<keyword evidence="12" id="KW-1185">Reference proteome</keyword>
<dbReference type="PANTHER" id="PTHR45790:SF3">
    <property type="entry name" value="S-ADENOSYL-L-METHIONINE-DEPENDENT UROPORPHYRINOGEN III METHYLTRANSFERASE, CHLOROPLASTIC"/>
    <property type="match status" value="1"/>
</dbReference>
<keyword evidence="4 11" id="KW-0489">Methyltransferase</keyword>
<keyword evidence="3" id="KW-0169">Cobalamin biosynthesis</keyword>
<evidence type="ECO:0000256" key="7">
    <source>
        <dbReference type="ARBA" id="ARBA00023244"/>
    </source>
</evidence>
<gene>
    <name evidence="11" type="primary">cobA</name>
    <name evidence="11" type="ORF">G0Q06_08640</name>
</gene>
<protein>
    <recommendedName>
        <fullName evidence="2">uroporphyrinogen-III C-methyltransferase</fullName>
        <ecNumber evidence="2">2.1.1.107</ecNumber>
    </recommendedName>
</protein>
<evidence type="ECO:0000256" key="4">
    <source>
        <dbReference type="ARBA" id="ARBA00022603"/>
    </source>
</evidence>
<dbReference type="InterPro" id="IPR014777">
    <property type="entry name" value="4pyrrole_Mease_sub1"/>
</dbReference>
<dbReference type="PANTHER" id="PTHR45790">
    <property type="entry name" value="SIROHEME SYNTHASE-RELATED"/>
    <property type="match status" value="1"/>
</dbReference>
<evidence type="ECO:0000256" key="3">
    <source>
        <dbReference type="ARBA" id="ARBA00022573"/>
    </source>
</evidence>
<evidence type="ECO:0000259" key="10">
    <source>
        <dbReference type="Pfam" id="PF00590"/>
    </source>
</evidence>
<dbReference type="FunFam" id="3.40.1010.10:FF:000001">
    <property type="entry name" value="Siroheme synthase"/>
    <property type="match status" value="1"/>
</dbReference>
<dbReference type="FunFam" id="3.30.950.10:FF:000001">
    <property type="entry name" value="Siroheme synthase"/>
    <property type="match status" value="1"/>
</dbReference>
<dbReference type="Proteomes" id="UP000478417">
    <property type="component" value="Unassembled WGS sequence"/>
</dbReference>
<dbReference type="PROSITE" id="PS00839">
    <property type="entry name" value="SUMT_1"/>
    <property type="match status" value="1"/>
</dbReference>
<dbReference type="Gene3D" id="3.40.1010.10">
    <property type="entry name" value="Cobalt-precorrin-4 Transmethylase, Domain 1"/>
    <property type="match status" value="1"/>
</dbReference>
<dbReference type="SUPFAM" id="SSF53790">
    <property type="entry name" value="Tetrapyrrole methylase"/>
    <property type="match status" value="1"/>
</dbReference>
<evidence type="ECO:0000256" key="1">
    <source>
        <dbReference type="ARBA" id="ARBA00005879"/>
    </source>
</evidence>
<dbReference type="Pfam" id="PF00590">
    <property type="entry name" value="TP_methylase"/>
    <property type="match status" value="1"/>
</dbReference>
<evidence type="ECO:0000256" key="9">
    <source>
        <dbReference type="ARBA" id="ARBA00060548"/>
    </source>
</evidence>
<dbReference type="InterPro" id="IPR000878">
    <property type="entry name" value="4pyrrol_Mease"/>
</dbReference>
<dbReference type="CDD" id="cd11642">
    <property type="entry name" value="SUMT"/>
    <property type="match status" value="1"/>
</dbReference>
<dbReference type="NCBIfam" id="TIGR01469">
    <property type="entry name" value="cobA_cysG_Cterm"/>
    <property type="match status" value="1"/>
</dbReference>
<dbReference type="InterPro" id="IPR050161">
    <property type="entry name" value="Siro_Cobalamin_biosynth"/>
</dbReference>
<dbReference type="RefSeq" id="WP_163964487.1">
    <property type="nucleotide sequence ID" value="NZ_JAAGNX010000002.1"/>
</dbReference>
<sequence>MAKTGTVYLVGAGPGDPELLTVKGKRLIESCDALVYDYLVDESIKGWIKPGCELHYVGKQAGFHSMKQELIEALLVELAKSGKSVVRLKGGDPFVFGRGGEEAEALRKTGIPYEVIPAVTAALGCAAYCGIPLTHREWSSSVTFISGHECPDKEATMVDWASHAQSEATLVLYMSMGRLGEICDRLVSEGRDQETPAVVIQWGTTARQKSVRGTLGSIAWLVEEAGLGPPSIVIIGKVAGLGEVLQWFDPSI</sequence>
<evidence type="ECO:0000256" key="6">
    <source>
        <dbReference type="ARBA" id="ARBA00022691"/>
    </source>
</evidence>
<dbReference type="InterPro" id="IPR006366">
    <property type="entry name" value="CobA/CysG_C"/>
</dbReference>
<reference evidence="11 12" key="1">
    <citation type="submission" date="2020-02" db="EMBL/GenBank/DDBJ databases">
        <title>Albibacoteraceae fam. nov., the first described family within the subdivision 4 Verrucomicrobia.</title>
        <authorList>
            <person name="Xi F."/>
        </authorList>
    </citation>
    <scope>NUCLEOTIDE SEQUENCE [LARGE SCALE GENOMIC DNA]</scope>
    <source>
        <strain evidence="11 12">CK1056</strain>
    </source>
</reference>
<dbReference type="GO" id="GO:0009236">
    <property type="term" value="P:cobalamin biosynthetic process"/>
    <property type="evidence" value="ECO:0007669"/>
    <property type="project" value="UniProtKB-KW"/>
</dbReference>
<dbReference type="GO" id="GO:0019354">
    <property type="term" value="P:siroheme biosynthetic process"/>
    <property type="evidence" value="ECO:0007669"/>
    <property type="project" value="InterPro"/>
</dbReference>
<keyword evidence="7" id="KW-0627">Porphyrin biosynthesis</keyword>
<evidence type="ECO:0000256" key="2">
    <source>
        <dbReference type="ARBA" id="ARBA00012162"/>
    </source>
</evidence>
<name>A0A6B2M3X0_9BACT</name>
<comment type="caution">
    <text evidence="11">The sequence shown here is derived from an EMBL/GenBank/DDBJ whole genome shotgun (WGS) entry which is preliminary data.</text>
</comment>
<proteinExistence type="inferred from homology"/>